<keyword evidence="1" id="KW-0812">Transmembrane</keyword>
<keyword evidence="1" id="KW-1133">Transmembrane helix</keyword>
<evidence type="ECO:0000256" key="1">
    <source>
        <dbReference type="SAM" id="Phobius"/>
    </source>
</evidence>
<dbReference type="InterPro" id="IPR021125">
    <property type="entry name" value="DUF2127"/>
</dbReference>
<proteinExistence type="predicted"/>
<reference evidence="2" key="1">
    <citation type="journal article" date="2018" name="Int. J. Syst. Evol. Microbiol.">
        <title>Jatrophihabitans telluris sp. nov., isolated from sediment soil of lava forest wetlands and the emended description of the genus Jatrophihabitans.</title>
        <authorList>
            <person name="Lee K.C."/>
            <person name="Suh M.K."/>
            <person name="Eom M.K."/>
            <person name="Kim K.K."/>
            <person name="Kim J.S."/>
            <person name="Kim D.S."/>
            <person name="Ko S.H."/>
            <person name="Shin Y.K."/>
            <person name="Lee J.S."/>
        </authorList>
    </citation>
    <scope>NUCLEOTIDE SEQUENCE</scope>
    <source>
        <strain evidence="2">N237</strain>
    </source>
</reference>
<evidence type="ECO:0000313" key="2">
    <source>
        <dbReference type="EMBL" id="UQX89890.1"/>
    </source>
</evidence>
<dbReference type="Proteomes" id="UP001056336">
    <property type="component" value="Chromosome"/>
</dbReference>
<dbReference type="RefSeq" id="WP_249773785.1">
    <property type="nucleotide sequence ID" value="NZ_CP097332.1"/>
</dbReference>
<protein>
    <submittedName>
        <fullName evidence="2">DUF2127 domain-containing protein</fullName>
    </submittedName>
</protein>
<feature type="transmembrane region" description="Helical" evidence="1">
    <location>
        <begin position="198"/>
        <end position="218"/>
    </location>
</feature>
<accession>A0ABY4R2E4</accession>
<reference evidence="2" key="2">
    <citation type="submission" date="2022-05" db="EMBL/GenBank/DDBJ databases">
        <authorList>
            <person name="Kim J.-S."/>
            <person name="Lee K."/>
            <person name="Suh M."/>
            <person name="Eom M."/>
            <person name="Kim J.-S."/>
            <person name="Kim D.-S."/>
            <person name="Ko S.-H."/>
            <person name="Shin Y."/>
            <person name="Lee J.-S."/>
        </authorList>
    </citation>
    <scope>NUCLEOTIDE SEQUENCE</scope>
    <source>
        <strain evidence="2">N237</strain>
    </source>
</reference>
<feature type="transmembrane region" description="Helical" evidence="1">
    <location>
        <begin position="145"/>
        <end position="163"/>
    </location>
</feature>
<sequence>MDWNLRSCSRHGHVTYAPAEQALRAKLLATTPLGEAWRCLRCGDYILGSPHGQGPAEDAPVLLRGKALRSAFILRFLALERFVRGGFILVLGVAVLQFKSSQVSVRQLFEKDLAAAKPLFNQLGWNATDSGLIHSIEKALNAKGTTLNLVAAFLIFYGVLQLIEGVGLWKLKRWGEYFAVVATSLFLPLEIYELSEKVTLLRAAAFALNVAAVAYLLLSKRLFGLRGGHQAYEAELHEASLLEVETASATH</sequence>
<dbReference type="EMBL" id="CP097332">
    <property type="protein sequence ID" value="UQX89890.1"/>
    <property type="molecule type" value="Genomic_DNA"/>
</dbReference>
<evidence type="ECO:0000313" key="3">
    <source>
        <dbReference type="Proteomes" id="UP001056336"/>
    </source>
</evidence>
<name>A0ABY4R2E4_9ACTN</name>
<dbReference type="InterPro" id="IPR014511">
    <property type="entry name" value="DUF2068_TM_subgr"/>
</dbReference>
<organism evidence="2 3">
    <name type="scientific">Jatrophihabitans telluris</name>
    <dbReference type="NCBI Taxonomy" id="2038343"/>
    <lineage>
        <taxon>Bacteria</taxon>
        <taxon>Bacillati</taxon>
        <taxon>Actinomycetota</taxon>
        <taxon>Actinomycetes</taxon>
        <taxon>Jatrophihabitantales</taxon>
        <taxon>Jatrophihabitantaceae</taxon>
        <taxon>Jatrophihabitans</taxon>
    </lineage>
</organism>
<keyword evidence="3" id="KW-1185">Reference proteome</keyword>
<dbReference type="PIRSF" id="PIRSF021485">
    <property type="entry name" value="UCP021485"/>
    <property type="match status" value="1"/>
</dbReference>
<gene>
    <name evidence="2" type="ORF">M6D93_07765</name>
</gene>
<keyword evidence="1" id="KW-0472">Membrane</keyword>
<dbReference type="Pfam" id="PF09900">
    <property type="entry name" value="DUF2127"/>
    <property type="match status" value="1"/>
</dbReference>